<gene>
    <name evidence="11" type="ORF">C7K25_05455</name>
</gene>
<evidence type="ECO:0000313" key="12">
    <source>
        <dbReference type="Proteomes" id="UP001170379"/>
    </source>
</evidence>
<feature type="transmembrane region" description="Helical" evidence="9">
    <location>
        <begin position="32"/>
        <end position="59"/>
    </location>
</feature>
<evidence type="ECO:0000256" key="8">
    <source>
        <dbReference type="SAM" id="MobiDB-lite"/>
    </source>
</evidence>
<keyword evidence="6 9" id="KW-1133">Transmembrane helix</keyword>
<name>A0ABT7C7T4_9MICO</name>
<sequence>MTNQSANAAEQPATANTPTTARQGAIPRSTMTVLAVLVITAFVMMLNETTVSVALPSIMEDFAISATTGQWLLTGFMLTMAVVMPITGWMLERFTTRSVFIFATVIFLIGTIAAAVSPNFTVMLLARVGQALGTAVIMPLLMTVSMTLVPANRRGTVMGLIAVVMAVGPALGPTVAGVVLSFTNWHGIFWVMVPLVAVAAVIGGIKLTNIGTVRKAPFDVLSLVLSVLAFGGLVYGLSSIGIILAGGTDALIAIIVSAVGVVGLALFVWRQIVRGKEDKALLDLRPLGVRNFTFSLIVLMTLMGAMLGVMNTLPLYLQGSLLVSALVTGLVLLPGGLFEGVLSPFMGRIFDQYGPRPLIIPGMLVIVASLFWLATVDQNTSVWLIVAIHVIFSIGLAALITPLMTTALGSLPKNLYGHGSAILNTLQQLAGAAGTAVLIAVYSGVSAAAMAGGAAETAALGSGAGAAFLTAAILSIVAFVFALFIKRVPTGTETGTVKVDTK</sequence>
<evidence type="ECO:0000256" key="6">
    <source>
        <dbReference type="ARBA" id="ARBA00022989"/>
    </source>
</evidence>
<evidence type="ECO:0000256" key="1">
    <source>
        <dbReference type="ARBA" id="ARBA00004651"/>
    </source>
</evidence>
<dbReference type="PRINTS" id="PR01036">
    <property type="entry name" value="TCRTETB"/>
</dbReference>
<feature type="transmembrane region" description="Helical" evidence="9">
    <location>
        <begin position="429"/>
        <end position="451"/>
    </location>
</feature>
<dbReference type="InterPro" id="IPR004638">
    <property type="entry name" value="EmrB-like"/>
</dbReference>
<dbReference type="SUPFAM" id="SSF103473">
    <property type="entry name" value="MFS general substrate transporter"/>
    <property type="match status" value="1"/>
</dbReference>
<accession>A0ABT7C7T4</accession>
<reference evidence="11" key="1">
    <citation type="submission" date="2018-03" db="EMBL/GenBank/DDBJ databases">
        <authorList>
            <person name="Nunes O.C."/>
            <person name="Lopes A.R."/>
            <person name="Froufe H."/>
            <person name="Munoz-Merida A."/>
            <person name="Barroso C."/>
            <person name="Egas C."/>
        </authorList>
    </citation>
    <scope>NUCLEOTIDE SEQUENCE</scope>
    <source>
        <strain evidence="11">ON4</strain>
    </source>
</reference>
<dbReference type="Gene3D" id="1.20.1250.20">
    <property type="entry name" value="MFS general substrate transporter like domains"/>
    <property type="match status" value="1"/>
</dbReference>
<feature type="transmembrane region" description="Helical" evidence="9">
    <location>
        <begin position="358"/>
        <end position="376"/>
    </location>
</feature>
<proteinExistence type="inferred from homology"/>
<dbReference type="PANTHER" id="PTHR42718:SF9">
    <property type="entry name" value="MAJOR FACILITATOR SUPERFAMILY MULTIDRUG TRANSPORTER MFSC"/>
    <property type="match status" value="1"/>
</dbReference>
<dbReference type="InterPro" id="IPR036259">
    <property type="entry name" value="MFS_trans_sf"/>
</dbReference>
<feature type="transmembrane region" description="Helical" evidence="9">
    <location>
        <begin position="250"/>
        <end position="269"/>
    </location>
</feature>
<feature type="transmembrane region" description="Helical" evidence="9">
    <location>
        <begin position="463"/>
        <end position="485"/>
    </location>
</feature>
<keyword evidence="4" id="KW-1003">Cell membrane</keyword>
<dbReference type="InterPro" id="IPR020846">
    <property type="entry name" value="MFS_dom"/>
</dbReference>
<evidence type="ECO:0000256" key="4">
    <source>
        <dbReference type="ARBA" id="ARBA00022475"/>
    </source>
</evidence>
<reference evidence="11" key="2">
    <citation type="journal article" date="2022" name="Sci. Rep.">
        <title>In silico prediction of the enzymes involved in the degradation of the herbicide molinate by Gulosibacter molinativorax ON4T.</title>
        <authorList>
            <person name="Lopes A.R."/>
            <person name="Bunin E."/>
            <person name="Viana A.T."/>
            <person name="Froufe H."/>
            <person name="Munoz-Merida A."/>
            <person name="Pinho D."/>
            <person name="Figueiredo J."/>
            <person name="Barroso C."/>
            <person name="Vaz-Moreira I."/>
            <person name="Bellanger X."/>
            <person name="Egas C."/>
            <person name="Nunes O.C."/>
        </authorList>
    </citation>
    <scope>NUCLEOTIDE SEQUENCE</scope>
    <source>
        <strain evidence="11">ON4</strain>
    </source>
</reference>
<keyword evidence="5 9" id="KW-0812">Transmembrane</keyword>
<feature type="transmembrane region" description="Helical" evidence="9">
    <location>
        <begin position="289"/>
        <end position="309"/>
    </location>
</feature>
<keyword evidence="7 9" id="KW-0472">Membrane</keyword>
<feature type="region of interest" description="Disordered" evidence="8">
    <location>
        <begin position="1"/>
        <end position="22"/>
    </location>
</feature>
<protein>
    <submittedName>
        <fullName evidence="11">MFS transporter</fullName>
    </submittedName>
</protein>
<dbReference type="RefSeq" id="WP_084147375.1">
    <property type="nucleotide sequence ID" value="NZ_CP028426.1"/>
</dbReference>
<feature type="transmembrane region" description="Helical" evidence="9">
    <location>
        <begin position="160"/>
        <end position="182"/>
    </location>
</feature>
<feature type="transmembrane region" description="Helical" evidence="9">
    <location>
        <begin position="128"/>
        <end position="148"/>
    </location>
</feature>
<organism evidence="11 12">
    <name type="scientific">Gulosibacter molinativorax</name>
    <dbReference type="NCBI Taxonomy" id="256821"/>
    <lineage>
        <taxon>Bacteria</taxon>
        <taxon>Bacillati</taxon>
        <taxon>Actinomycetota</taxon>
        <taxon>Actinomycetes</taxon>
        <taxon>Micrococcales</taxon>
        <taxon>Microbacteriaceae</taxon>
        <taxon>Gulosibacter</taxon>
    </lineage>
</organism>
<feature type="transmembrane region" description="Helical" evidence="9">
    <location>
        <begin position="220"/>
        <end position="244"/>
    </location>
</feature>
<dbReference type="CDD" id="cd17503">
    <property type="entry name" value="MFS_LmrB_MDR_like"/>
    <property type="match status" value="1"/>
</dbReference>
<dbReference type="Pfam" id="PF07690">
    <property type="entry name" value="MFS_1"/>
    <property type="match status" value="1"/>
</dbReference>
<dbReference type="NCBIfam" id="TIGR00711">
    <property type="entry name" value="efflux_EmrB"/>
    <property type="match status" value="1"/>
</dbReference>
<comment type="subcellular location">
    <subcellularLocation>
        <location evidence="1">Cell membrane</location>
        <topology evidence="1">Multi-pass membrane protein</topology>
    </subcellularLocation>
</comment>
<keyword evidence="12" id="KW-1185">Reference proteome</keyword>
<evidence type="ECO:0000256" key="2">
    <source>
        <dbReference type="ARBA" id="ARBA00008537"/>
    </source>
</evidence>
<feature type="domain" description="Major facilitator superfamily (MFS) profile" evidence="10">
    <location>
        <begin position="33"/>
        <end position="490"/>
    </location>
</feature>
<evidence type="ECO:0000256" key="7">
    <source>
        <dbReference type="ARBA" id="ARBA00023136"/>
    </source>
</evidence>
<evidence type="ECO:0000313" key="11">
    <source>
        <dbReference type="EMBL" id="MDJ1370814.1"/>
    </source>
</evidence>
<feature type="transmembrane region" description="Helical" evidence="9">
    <location>
        <begin position="98"/>
        <end position="116"/>
    </location>
</feature>
<feature type="transmembrane region" description="Helical" evidence="9">
    <location>
        <begin position="71"/>
        <end position="91"/>
    </location>
</feature>
<dbReference type="PANTHER" id="PTHR42718">
    <property type="entry name" value="MAJOR FACILITATOR SUPERFAMILY MULTIDRUG TRANSPORTER MFSC"/>
    <property type="match status" value="1"/>
</dbReference>
<dbReference type="Proteomes" id="UP001170379">
    <property type="component" value="Unassembled WGS sequence"/>
</dbReference>
<evidence type="ECO:0000256" key="9">
    <source>
        <dbReference type="SAM" id="Phobius"/>
    </source>
</evidence>
<feature type="transmembrane region" description="Helical" evidence="9">
    <location>
        <begin position="188"/>
        <end position="208"/>
    </location>
</feature>
<evidence type="ECO:0000256" key="5">
    <source>
        <dbReference type="ARBA" id="ARBA00022692"/>
    </source>
</evidence>
<comment type="similarity">
    <text evidence="2">Belongs to the major facilitator superfamily. EmrB family.</text>
</comment>
<feature type="transmembrane region" description="Helical" evidence="9">
    <location>
        <begin position="382"/>
        <end position="408"/>
    </location>
</feature>
<dbReference type="EMBL" id="PXVD01000007">
    <property type="protein sequence ID" value="MDJ1370814.1"/>
    <property type="molecule type" value="Genomic_DNA"/>
</dbReference>
<dbReference type="PROSITE" id="PS50850">
    <property type="entry name" value="MFS"/>
    <property type="match status" value="1"/>
</dbReference>
<feature type="transmembrane region" description="Helical" evidence="9">
    <location>
        <begin position="315"/>
        <end position="338"/>
    </location>
</feature>
<evidence type="ECO:0000256" key="3">
    <source>
        <dbReference type="ARBA" id="ARBA00022448"/>
    </source>
</evidence>
<comment type="caution">
    <text evidence="11">The sequence shown here is derived from an EMBL/GenBank/DDBJ whole genome shotgun (WGS) entry which is preliminary data.</text>
</comment>
<dbReference type="Gene3D" id="1.20.1720.10">
    <property type="entry name" value="Multidrug resistance protein D"/>
    <property type="match status" value="1"/>
</dbReference>
<dbReference type="InterPro" id="IPR011701">
    <property type="entry name" value="MFS"/>
</dbReference>
<keyword evidence="3" id="KW-0813">Transport</keyword>
<evidence type="ECO:0000259" key="10">
    <source>
        <dbReference type="PROSITE" id="PS50850"/>
    </source>
</evidence>